<reference evidence="2 3" key="2">
    <citation type="submission" date="2025-04" db="UniProtKB">
        <authorList>
            <consortium name="RefSeq"/>
        </authorList>
    </citation>
    <scope>IDENTIFICATION</scope>
    <source>
        <tissue evidence="2 3">Leaf</tissue>
    </source>
</reference>
<organism evidence="2">
    <name type="scientific">Ananas comosus</name>
    <name type="common">Pineapple</name>
    <name type="synonym">Ananas ananas</name>
    <dbReference type="NCBI Taxonomy" id="4615"/>
    <lineage>
        <taxon>Eukaryota</taxon>
        <taxon>Viridiplantae</taxon>
        <taxon>Streptophyta</taxon>
        <taxon>Embryophyta</taxon>
        <taxon>Tracheophyta</taxon>
        <taxon>Spermatophyta</taxon>
        <taxon>Magnoliopsida</taxon>
        <taxon>Liliopsida</taxon>
        <taxon>Poales</taxon>
        <taxon>Bromeliaceae</taxon>
        <taxon>Bromelioideae</taxon>
        <taxon>Ananas</taxon>
    </lineage>
</organism>
<evidence type="ECO:0000313" key="4">
    <source>
        <dbReference type="RefSeq" id="XP_020101593.1"/>
    </source>
</evidence>
<protein>
    <submittedName>
        <fullName evidence="2 3">Uncharacterized protein At3g27210-like isoform X1</fullName>
    </submittedName>
</protein>
<dbReference type="InterPro" id="IPR038947">
    <property type="entry name" value="At3g27210-like"/>
</dbReference>
<evidence type="ECO:0000313" key="1">
    <source>
        <dbReference type="Proteomes" id="UP000515123"/>
    </source>
</evidence>
<evidence type="ECO:0000313" key="3">
    <source>
        <dbReference type="RefSeq" id="XP_020101585.1"/>
    </source>
</evidence>
<name>A0A6P5G176_ANACO</name>
<dbReference type="AlphaFoldDB" id="A0A6P5G176"/>
<accession>A0A6P5G176</accession>
<sequence length="216" mass="23882">MGACASIHKSPRVVIVGIGSKAKRIFTASPTKERPLNGKNPVGEFHSEEKHVESSELAAGSKEEFFFDSRAWLDSDCEDDFFSVNGDFTPSRGSTPNYQIIAPSTLRTDVVISVAKFADPNTEPSPTSRKKLADLFLEAKQDEKPLNKQNAAEENTYKLESVEFLKPLDSNPFGFEFSAPKKEKVPSTLRCCFPISPQRIGFDERSAKVSSRQCAV</sequence>
<dbReference type="PANTHER" id="PTHR34280:SF2">
    <property type="entry name" value="OS01G0920100 PROTEIN"/>
    <property type="match status" value="1"/>
</dbReference>
<gene>
    <name evidence="2 3 4" type="primary">LOC109719364</name>
</gene>
<evidence type="ECO:0000313" key="2">
    <source>
        <dbReference type="RefSeq" id="XP_020101577.1"/>
    </source>
</evidence>
<dbReference type="RefSeq" id="XP_020101577.1">
    <property type="nucleotide sequence ID" value="XM_020245988.1"/>
</dbReference>
<dbReference type="RefSeq" id="XP_020101585.1">
    <property type="nucleotide sequence ID" value="XM_020245996.1"/>
</dbReference>
<proteinExistence type="predicted"/>
<keyword evidence="1" id="KW-1185">Reference proteome</keyword>
<dbReference type="GeneID" id="109719364"/>
<dbReference type="OrthoDB" id="1925325at2759"/>
<dbReference type="Gramene" id="Aco022873.1.mrna1">
    <property type="protein sequence ID" value="Aco022873.1.mrna1"/>
    <property type="gene ID" value="Aco022873.1.path1"/>
</dbReference>
<dbReference type="Proteomes" id="UP000515123">
    <property type="component" value="Linkage group 1"/>
</dbReference>
<dbReference type="PANTHER" id="PTHR34280">
    <property type="entry name" value="OS01G0920100 PROTEIN"/>
    <property type="match status" value="1"/>
</dbReference>
<reference evidence="1" key="1">
    <citation type="journal article" date="2015" name="Nat. Genet.">
        <title>The pineapple genome and the evolution of CAM photosynthesis.</title>
        <authorList>
            <person name="Ming R."/>
            <person name="VanBuren R."/>
            <person name="Wai C.M."/>
            <person name="Tang H."/>
            <person name="Schatz M.C."/>
            <person name="Bowers J.E."/>
            <person name="Lyons E."/>
            <person name="Wang M.L."/>
            <person name="Chen J."/>
            <person name="Biggers E."/>
            <person name="Zhang J."/>
            <person name="Huang L."/>
            <person name="Zhang L."/>
            <person name="Miao W."/>
            <person name="Zhang J."/>
            <person name="Ye Z."/>
            <person name="Miao C."/>
            <person name="Lin Z."/>
            <person name="Wang H."/>
            <person name="Zhou H."/>
            <person name="Yim W.C."/>
            <person name="Priest H.D."/>
            <person name="Zheng C."/>
            <person name="Woodhouse M."/>
            <person name="Edger P.P."/>
            <person name="Guyot R."/>
            <person name="Guo H.B."/>
            <person name="Guo H."/>
            <person name="Zheng G."/>
            <person name="Singh R."/>
            <person name="Sharma A."/>
            <person name="Min X."/>
            <person name="Zheng Y."/>
            <person name="Lee H."/>
            <person name="Gurtowski J."/>
            <person name="Sedlazeck F.J."/>
            <person name="Harkess A."/>
            <person name="McKain M.R."/>
            <person name="Liao Z."/>
            <person name="Fang J."/>
            <person name="Liu J."/>
            <person name="Zhang X."/>
            <person name="Zhang Q."/>
            <person name="Hu W."/>
            <person name="Qin Y."/>
            <person name="Wang K."/>
            <person name="Chen L.Y."/>
            <person name="Shirley N."/>
            <person name="Lin Y.R."/>
            <person name="Liu L.Y."/>
            <person name="Hernandez A.G."/>
            <person name="Wright C.L."/>
            <person name="Bulone V."/>
            <person name="Tuskan G.A."/>
            <person name="Heath K."/>
            <person name="Zee F."/>
            <person name="Moore P.H."/>
            <person name="Sunkar R."/>
            <person name="Leebens-Mack J.H."/>
            <person name="Mockler T."/>
            <person name="Bennetzen J.L."/>
            <person name="Freeling M."/>
            <person name="Sankoff D."/>
            <person name="Paterson A.H."/>
            <person name="Zhu X."/>
            <person name="Yang X."/>
            <person name="Smith J.A."/>
            <person name="Cushman J.C."/>
            <person name="Paull R.E."/>
            <person name="Yu Q."/>
        </authorList>
    </citation>
    <scope>NUCLEOTIDE SEQUENCE [LARGE SCALE GENOMIC DNA]</scope>
    <source>
        <strain evidence="1">cv. F153</strain>
    </source>
</reference>
<dbReference type="RefSeq" id="XP_020101593.1">
    <property type="nucleotide sequence ID" value="XM_020246004.1"/>
</dbReference>